<evidence type="ECO:0000256" key="5">
    <source>
        <dbReference type="ARBA" id="ARBA00022621"/>
    </source>
</evidence>
<feature type="domain" description="FAD-binding FR-type" evidence="16">
    <location>
        <begin position="154"/>
        <end position="264"/>
    </location>
</feature>
<dbReference type="PROSITE" id="PS01033">
    <property type="entry name" value="GLOBIN"/>
    <property type="match status" value="1"/>
</dbReference>
<evidence type="ECO:0000259" key="16">
    <source>
        <dbReference type="PROSITE" id="PS51384"/>
    </source>
</evidence>
<dbReference type="Proteomes" id="UP000182486">
    <property type="component" value="Unassembled WGS sequence"/>
</dbReference>
<comment type="catalytic activity">
    <reaction evidence="12">
        <text>2 nitric oxide + NADH + 2 O2 = 2 nitrate + NAD(+) + H(+)</text>
        <dbReference type="Rhea" id="RHEA:19469"/>
        <dbReference type="ChEBI" id="CHEBI:15378"/>
        <dbReference type="ChEBI" id="CHEBI:15379"/>
        <dbReference type="ChEBI" id="CHEBI:16480"/>
        <dbReference type="ChEBI" id="CHEBI:17632"/>
        <dbReference type="ChEBI" id="CHEBI:57540"/>
        <dbReference type="ChEBI" id="CHEBI:57945"/>
        <dbReference type="EC" id="1.14.12.17"/>
    </reaction>
</comment>
<dbReference type="GO" id="GO:0020037">
    <property type="term" value="F:heme binding"/>
    <property type="evidence" value="ECO:0007669"/>
    <property type="project" value="InterPro"/>
</dbReference>
<keyword evidence="10" id="KW-0411">Iron-sulfur</keyword>
<dbReference type="Gene3D" id="1.10.490.10">
    <property type="entry name" value="Globins"/>
    <property type="match status" value="1"/>
</dbReference>
<dbReference type="GO" id="GO:0019825">
    <property type="term" value="F:oxygen binding"/>
    <property type="evidence" value="ECO:0007669"/>
    <property type="project" value="InterPro"/>
</dbReference>
<name>A0A1K0GKY5_9ACTN</name>
<dbReference type="InterPro" id="IPR008333">
    <property type="entry name" value="Cbr1-like_FAD-bd_dom"/>
</dbReference>
<comment type="caution">
    <text evidence="17">The sequence shown here is derived from an EMBL/GenBank/DDBJ whole genome shotgun (WGS) entry which is preliminary data.</text>
</comment>
<evidence type="ECO:0000256" key="11">
    <source>
        <dbReference type="ARBA" id="ARBA00023027"/>
    </source>
</evidence>
<feature type="domain" description="Globin" evidence="15">
    <location>
        <begin position="1"/>
        <end position="142"/>
    </location>
</feature>
<evidence type="ECO:0000256" key="8">
    <source>
        <dbReference type="ARBA" id="ARBA00022857"/>
    </source>
</evidence>
<keyword evidence="18" id="KW-1185">Reference proteome</keyword>
<comment type="similarity">
    <text evidence="14">Belongs to the globin family.</text>
</comment>
<evidence type="ECO:0000256" key="9">
    <source>
        <dbReference type="ARBA" id="ARBA00023004"/>
    </source>
</evidence>
<dbReference type="InterPro" id="IPR039261">
    <property type="entry name" value="FNR_nucleotide-bd"/>
</dbReference>
<evidence type="ECO:0000256" key="3">
    <source>
        <dbReference type="ARBA" id="ARBA00012229"/>
    </source>
</evidence>
<dbReference type="Gene3D" id="3.40.50.80">
    <property type="entry name" value="Nucleotide-binding domain of ferredoxin-NADP reductase (FNR) module"/>
    <property type="match status" value="1"/>
</dbReference>
<evidence type="ECO:0000256" key="4">
    <source>
        <dbReference type="ARBA" id="ARBA00022617"/>
    </source>
</evidence>
<dbReference type="SUPFAM" id="SSF63380">
    <property type="entry name" value="Riboflavin synthase domain-like"/>
    <property type="match status" value="1"/>
</dbReference>
<dbReference type="GO" id="GO:0005344">
    <property type="term" value="F:oxygen carrier activity"/>
    <property type="evidence" value="ECO:0007669"/>
    <property type="project" value="UniProtKB-KW"/>
</dbReference>
<evidence type="ECO:0000256" key="12">
    <source>
        <dbReference type="ARBA" id="ARBA00048649"/>
    </source>
</evidence>
<evidence type="ECO:0000259" key="15">
    <source>
        <dbReference type="PROSITE" id="PS01033"/>
    </source>
</evidence>
<evidence type="ECO:0000313" key="18">
    <source>
        <dbReference type="Proteomes" id="UP000182486"/>
    </source>
</evidence>
<dbReference type="GO" id="GO:0051537">
    <property type="term" value="F:2 iron, 2 sulfur cluster binding"/>
    <property type="evidence" value="ECO:0007669"/>
    <property type="project" value="UniProtKB-KW"/>
</dbReference>
<comment type="similarity">
    <text evidence="2">In the C-terminal section; belongs to the flavoprotein pyridine nucleotide cytochrome reductase family.</text>
</comment>
<dbReference type="InterPro" id="IPR000971">
    <property type="entry name" value="Globin"/>
</dbReference>
<evidence type="ECO:0000256" key="14">
    <source>
        <dbReference type="RuleBase" id="RU000356"/>
    </source>
</evidence>
<dbReference type="AlphaFoldDB" id="A0A1K0GKY5"/>
<keyword evidence="8" id="KW-0521">NADP</keyword>
<keyword evidence="5 14" id="KW-0561">Oxygen transport</keyword>
<dbReference type="InterPro" id="IPR017927">
    <property type="entry name" value="FAD-bd_FR_type"/>
</dbReference>
<keyword evidence="11" id="KW-0520">NAD</keyword>
<organism evidence="17 18">
    <name type="scientific">Couchioplanes caeruleus subsp. caeruleus</name>
    <dbReference type="NCBI Taxonomy" id="56427"/>
    <lineage>
        <taxon>Bacteria</taxon>
        <taxon>Bacillati</taxon>
        <taxon>Actinomycetota</taxon>
        <taxon>Actinomycetes</taxon>
        <taxon>Micromonosporales</taxon>
        <taxon>Micromonosporaceae</taxon>
        <taxon>Couchioplanes</taxon>
    </lineage>
</organism>
<dbReference type="EC" id="1.14.12.17" evidence="3"/>
<dbReference type="PRINTS" id="PR00410">
    <property type="entry name" value="PHEHYDRXLASE"/>
</dbReference>
<dbReference type="Gene3D" id="2.40.30.10">
    <property type="entry name" value="Translation factors"/>
    <property type="match status" value="1"/>
</dbReference>
<evidence type="ECO:0000256" key="7">
    <source>
        <dbReference type="ARBA" id="ARBA00022723"/>
    </source>
</evidence>
<dbReference type="PANTHER" id="PTHR43396:SF3">
    <property type="entry name" value="FLAVOHEMOPROTEIN"/>
    <property type="match status" value="1"/>
</dbReference>
<dbReference type="GO" id="GO:0046872">
    <property type="term" value="F:metal ion binding"/>
    <property type="evidence" value="ECO:0007669"/>
    <property type="project" value="UniProtKB-KW"/>
</dbReference>
<dbReference type="Pfam" id="PF00970">
    <property type="entry name" value="FAD_binding_6"/>
    <property type="match status" value="1"/>
</dbReference>
<dbReference type="SUPFAM" id="SSF46458">
    <property type="entry name" value="Globin-like"/>
    <property type="match status" value="1"/>
</dbReference>
<dbReference type="CDD" id="cd06184">
    <property type="entry name" value="flavohem_like_fad_nad_binding"/>
    <property type="match status" value="1"/>
</dbReference>
<evidence type="ECO:0000256" key="13">
    <source>
        <dbReference type="ARBA" id="ARBA00049433"/>
    </source>
</evidence>
<evidence type="ECO:0000313" key="17">
    <source>
        <dbReference type="EMBL" id="OJF11660.1"/>
    </source>
</evidence>
<comment type="catalytic activity">
    <reaction evidence="13">
        <text>2 nitric oxide + NADPH + 2 O2 = 2 nitrate + NADP(+) + H(+)</text>
        <dbReference type="Rhea" id="RHEA:19465"/>
        <dbReference type="ChEBI" id="CHEBI:15378"/>
        <dbReference type="ChEBI" id="CHEBI:15379"/>
        <dbReference type="ChEBI" id="CHEBI:16480"/>
        <dbReference type="ChEBI" id="CHEBI:17632"/>
        <dbReference type="ChEBI" id="CHEBI:57783"/>
        <dbReference type="ChEBI" id="CHEBI:58349"/>
        <dbReference type="EC" id="1.14.12.17"/>
    </reaction>
</comment>
<dbReference type="GO" id="GO:0071500">
    <property type="term" value="P:cellular response to nitrosative stress"/>
    <property type="evidence" value="ECO:0007669"/>
    <property type="project" value="TreeGrafter"/>
</dbReference>
<keyword evidence="4 14" id="KW-0349">Heme</keyword>
<dbReference type="InterPro" id="IPR001433">
    <property type="entry name" value="OxRdtase_FAD/NAD-bd"/>
</dbReference>
<gene>
    <name evidence="17" type="ORF">BG844_24970</name>
</gene>
<dbReference type="InterPro" id="IPR017938">
    <property type="entry name" value="Riboflavin_synthase-like_b-brl"/>
</dbReference>
<dbReference type="InterPro" id="IPR012292">
    <property type="entry name" value="Globin/Proto"/>
</dbReference>
<dbReference type="PROSITE" id="PS51384">
    <property type="entry name" value="FAD_FR"/>
    <property type="match status" value="1"/>
</dbReference>
<keyword evidence="14" id="KW-0813">Transport</keyword>
<proteinExistence type="inferred from homology"/>
<evidence type="ECO:0000256" key="10">
    <source>
        <dbReference type="ARBA" id="ARBA00023014"/>
    </source>
</evidence>
<evidence type="ECO:0000256" key="6">
    <source>
        <dbReference type="ARBA" id="ARBA00022714"/>
    </source>
</evidence>
<dbReference type="GO" id="GO:0071949">
    <property type="term" value="F:FAD binding"/>
    <property type="evidence" value="ECO:0007669"/>
    <property type="project" value="TreeGrafter"/>
</dbReference>
<keyword evidence="9" id="KW-0408">Iron</keyword>
<dbReference type="EMBL" id="MEIA01000290">
    <property type="protein sequence ID" value="OJF11660.1"/>
    <property type="molecule type" value="Genomic_DNA"/>
</dbReference>
<dbReference type="InterPro" id="IPR009050">
    <property type="entry name" value="Globin-like_sf"/>
</dbReference>
<dbReference type="GO" id="GO:0008941">
    <property type="term" value="F:nitric oxide dioxygenase NAD(P)H activity"/>
    <property type="evidence" value="ECO:0007669"/>
    <property type="project" value="UniProtKB-EC"/>
</dbReference>
<evidence type="ECO:0000256" key="2">
    <source>
        <dbReference type="ARBA" id="ARBA00006401"/>
    </source>
</evidence>
<evidence type="ECO:0000256" key="1">
    <source>
        <dbReference type="ARBA" id="ARBA00001970"/>
    </source>
</evidence>
<reference evidence="17 18" key="1">
    <citation type="submission" date="2016-09" db="EMBL/GenBank/DDBJ databases">
        <title>Couchioplanes caeruleus draft genome sequence.</title>
        <authorList>
            <person name="Sheehan J."/>
            <person name="Caffrey P."/>
        </authorList>
    </citation>
    <scope>NUCLEOTIDE SEQUENCE [LARGE SCALE GENOMIC DNA]</scope>
    <source>
        <strain evidence="17 18">DSM 43634</strain>
    </source>
</reference>
<dbReference type="RefSeq" id="WP_071807824.1">
    <property type="nucleotide sequence ID" value="NZ_MEIA01000290.1"/>
</dbReference>
<sequence>MLSATSAPVIDATLPVVADHLPEISAVFYDTMLGENPDLLDLFSRSAQATGEQRSALAGAVAAFAAHLVGTGPAPEVVAHVVERIAHRHCALGIRPEQYTMVGRYLMGAVRTVLGDAVTPAVAAAWDEVYWLFAARLIGREARLFAEAGVHDDDPWLETTVVSRIPEADDTVSFVLAPAGGVPAPAFRPGQYVTVAVELPGGGRQLRQYSLSQAPTGGTLRITVRRVRGTGGAPDGVVSGFLHDRVRPGDRLRLSRPYGDLALRDDDTPLVLVSAGVGITPMASMLDHVARTRPERDVTVVHADRGPDRHALLADIRGHGSRLRTFRHLVWYENPAGAVGAYPGRLDPDLIPLDPRAEVYLCGPVPFMQLVRAGLHRRGVSDERIHYEVFGSEQWRPTPVAV</sequence>
<keyword evidence="6" id="KW-0001">2Fe-2S</keyword>
<comment type="cofactor">
    <cofactor evidence="1">
        <name>heme b</name>
        <dbReference type="ChEBI" id="CHEBI:60344"/>
    </cofactor>
</comment>
<dbReference type="GO" id="GO:0046210">
    <property type="term" value="P:nitric oxide catabolic process"/>
    <property type="evidence" value="ECO:0007669"/>
    <property type="project" value="TreeGrafter"/>
</dbReference>
<dbReference type="Pfam" id="PF00175">
    <property type="entry name" value="NAD_binding_1"/>
    <property type="match status" value="1"/>
</dbReference>
<dbReference type="SUPFAM" id="SSF52343">
    <property type="entry name" value="Ferredoxin reductase-like, C-terminal NADP-linked domain"/>
    <property type="match status" value="1"/>
</dbReference>
<dbReference type="Pfam" id="PF00042">
    <property type="entry name" value="Globin"/>
    <property type="match status" value="1"/>
</dbReference>
<keyword evidence="7" id="KW-0479">Metal-binding</keyword>
<protein>
    <recommendedName>
        <fullName evidence="3">nitric oxide dioxygenase</fullName>
        <ecNumber evidence="3">1.14.12.17</ecNumber>
    </recommendedName>
</protein>
<accession>A0A1K0GKY5</accession>
<dbReference type="PANTHER" id="PTHR43396">
    <property type="entry name" value="FLAVOHEMOPROTEIN"/>
    <property type="match status" value="1"/>
</dbReference>